<dbReference type="SUPFAM" id="SSF101112">
    <property type="entry name" value="Oxygen-evolving enhancer protein 3"/>
    <property type="match status" value="1"/>
</dbReference>
<comment type="subcellular location">
    <subcellularLocation>
        <location evidence="1">Membrane</location>
    </subcellularLocation>
</comment>
<dbReference type="Pfam" id="PF05757">
    <property type="entry name" value="PsbQ"/>
    <property type="match status" value="1"/>
</dbReference>
<evidence type="ECO:0000256" key="3">
    <source>
        <dbReference type="ARBA" id="ARBA00023136"/>
    </source>
</evidence>
<dbReference type="EMBL" id="HBGZ01006731">
    <property type="protein sequence ID" value="CAD9584829.1"/>
    <property type="molecule type" value="Transcribed_RNA"/>
</dbReference>
<dbReference type="GO" id="GO:0019898">
    <property type="term" value="C:extrinsic component of membrane"/>
    <property type="evidence" value="ECO:0007669"/>
    <property type="project" value="InterPro"/>
</dbReference>
<dbReference type="GO" id="GO:0005509">
    <property type="term" value="F:calcium ion binding"/>
    <property type="evidence" value="ECO:0007669"/>
    <property type="project" value="InterPro"/>
</dbReference>
<keyword evidence="2" id="KW-0793">Thylakoid</keyword>
<accession>A0A7S2P8W5</accession>
<feature type="chain" id="PRO_5031447283" evidence="4">
    <location>
        <begin position="22"/>
        <end position="232"/>
    </location>
</feature>
<dbReference type="GO" id="GO:0015979">
    <property type="term" value="P:photosynthesis"/>
    <property type="evidence" value="ECO:0007669"/>
    <property type="project" value="InterPro"/>
</dbReference>
<evidence type="ECO:0000256" key="2">
    <source>
        <dbReference type="ARBA" id="ARBA00023078"/>
    </source>
</evidence>
<proteinExistence type="predicted"/>
<dbReference type="InterPro" id="IPR008797">
    <property type="entry name" value="PSII_PsbQ"/>
</dbReference>
<gene>
    <name evidence="5" type="ORF">SMAR0320_LOCUS4732</name>
</gene>
<reference evidence="5" key="1">
    <citation type="submission" date="2021-01" db="EMBL/GenBank/DDBJ databases">
        <authorList>
            <person name="Corre E."/>
            <person name="Pelletier E."/>
            <person name="Niang G."/>
            <person name="Scheremetjew M."/>
            <person name="Finn R."/>
            <person name="Kale V."/>
            <person name="Holt S."/>
            <person name="Cochrane G."/>
            <person name="Meng A."/>
            <person name="Brown T."/>
            <person name="Cohen L."/>
        </authorList>
    </citation>
    <scope>NUCLEOTIDE SEQUENCE</scope>
    <source>
        <strain evidence="5">SM1012Den-03</strain>
    </source>
</reference>
<protein>
    <submittedName>
        <fullName evidence="5">Uncharacterized protein</fullName>
    </submittedName>
</protein>
<evidence type="ECO:0000313" key="5">
    <source>
        <dbReference type="EMBL" id="CAD9584829.1"/>
    </source>
</evidence>
<dbReference type="Gene3D" id="1.20.120.290">
    <property type="entry name" value="Oxygen-evolving enhancer protein 3 (PsbQ), four-helix up-down bundle"/>
    <property type="match status" value="1"/>
</dbReference>
<keyword evidence="4" id="KW-0732">Signal</keyword>
<name>A0A7S2P8W5_9STRA</name>
<keyword evidence="3" id="KW-0472">Membrane</keyword>
<dbReference type="InterPro" id="IPR023222">
    <property type="entry name" value="PsbQ-like_dom_sf"/>
</dbReference>
<dbReference type="AlphaFoldDB" id="A0A7S2P8W5"/>
<evidence type="ECO:0000256" key="1">
    <source>
        <dbReference type="ARBA" id="ARBA00004370"/>
    </source>
</evidence>
<organism evidence="5">
    <name type="scientific">Skeletonema marinoi</name>
    <dbReference type="NCBI Taxonomy" id="267567"/>
    <lineage>
        <taxon>Eukaryota</taxon>
        <taxon>Sar</taxon>
        <taxon>Stramenopiles</taxon>
        <taxon>Ochrophyta</taxon>
        <taxon>Bacillariophyta</taxon>
        <taxon>Coscinodiscophyceae</taxon>
        <taxon>Thalassiosirophycidae</taxon>
        <taxon>Thalassiosirales</taxon>
        <taxon>Skeletonemataceae</taxon>
        <taxon>Skeletonema</taxon>
        <taxon>Skeletonema marinoi-dohrnii complex</taxon>
    </lineage>
</organism>
<evidence type="ECO:0000256" key="4">
    <source>
        <dbReference type="SAM" id="SignalP"/>
    </source>
</evidence>
<sequence>MKSIRRTSLVIYLCCTPLATAFNAAIVPHAKRSSALEMHAEDHKSDVDTSRRSVFASALAAYSVIASPFAANAVYGADANIQMPNVAQGMADRLEKHCLVESLGTRECLVYEDPANKLYKSADSKILFERLGASVEALKRLPNYITNKQWSNVQSVLTGPMGSLSYNMNELVKLTDEDNPLKSQCKDLTGNIRKDLYGISAAIANKDGTQALMNYERATEKMETFVKLVSSV</sequence>
<feature type="signal peptide" evidence="4">
    <location>
        <begin position="1"/>
        <end position="21"/>
    </location>
</feature>
<dbReference type="GO" id="GO:0009523">
    <property type="term" value="C:photosystem II"/>
    <property type="evidence" value="ECO:0007669"/>
    <property type="project" value="InterPro"/>
</dbReference>